<comment type="caution">
    <text evidence="1">The sequence shown here is derived from an EMBL/GenBank/DDBJ whole genome shotgun (WGS) entry which is preliminary data.</text>
</comment>
<dbReference type="RefSeq" id="WP_109729394.1">
    <property type="nucleotide sequence ID" value="NZ_BAAACK010000007.1"/>
</dbReference>
<dbReference type="AlphaFoldDB" id="A0A2Y9B7K1"/>
<keyword evidence="2" id="KW-1185">Reference proteome</keyword>
<dbReference type="Proteomes" id="UP000245845">
    <property type="component" value="Unassembled WGS sequence"/>
</dbReference>
<dbReference type="EMBL" id="QGDL01000001">
    <property type="protein sequence ID" value="PWJ32022.1"/>
    <property type="molecule type" value="Genomic_DNA"/>
</dbReference>
<accession>A0A2Y9B7K1</accession>
<evidence type="ECO:0000313" key="1">
    <source>
        <dbReference type="EMBL" id="PWJ32022.1"/>
    </source>
</evidence>
<name>A0A2Y9B7K1_9FIRM</name>
<gene>
    <name evidence="1" type="ORF">A8806_101309</name>
</gene>
<proteinExistence type="predicted"/>
<reference evidence="1 2" key="1">
    <citation type="submission" date="2018-05" db="EMBL/GenBank/DDBJ databases">
        <title>The Hungate 1000. A catalogue of reference genomes from the rumen microbiome.</title>
        <authorList>
            <person name="Kelly W."/>
        </authorList>
    </citation>
    <scope>NUCLEOTIDE SEQUENCE [LARGE SCALE GENOMIC DNA]</scope>
    <source>
        <strain evidence="1 2">NLAE-zl-C242</strain>
    </source>
</reference>
<protein>
    <recommendedName>
        <fullName evidence="3">Glyoxalase</fullName>
    </recommendedName>
</protein>
<evidence type="ECO:0008006" key="3">
    <source>
        <dbReference type="Google" id="ProtNLM"/>
    </source>
</evidence>
<evidence type="ECO:0000313" key="2">
    <source>
        <dbReference type="Proteomes" id="UP000245845"/>
    </source>
</evidence>
<organism evidence="1 2">
    <name type="scientific">Faecalicatena orotica</name>
    <dbReference type="NCBI Taxonomy" id="1544"/>
    <lineage>
        <taxon>Bacteria</taxon>
        <taxon>Bacillati</taxon>
        <taxon>Bacillota</taxon>
        <taxon>Clostridia</taxon>
        <taxon>Lachnospirales</taxon>
        <taxon>Lachnospiraceae</taxon>
        <taxon>Faecalicatena</taxon>
    </lineage>
</organism>
<dbReference type="OrthoDB" id="1766650at2"/>
<sequence>MNEYDEECLLTFLQKQSQLFDEPVAETLEEAEAFLEDCMAVVVDSIDEVREYFEESGIDVDAMTPEELEEASEVFALQNGQYLIVEG</sequence>